<dbReference type="AlphaFoldDB" id="A0A0N4ZBQ3"/>
<evidence type="ECO:0000313" key="2">
    <source>
        <dbReference type="Proteomes" id="UP000038045"/>
    </source>
</evidence>
<protein>
    <submittedName>
        <fullName evidence="3">Membrane associated protein</fullName>
    </submittedName>
</protein>
<dbReference type="WBParaSite" id="PTRK_0000496200.1">
    <property type="protein sequence ID" value="PTRK_0000496200.1"/>
    <property type="gene ID" value="PTRK_0000496200"/>
</dbReference>
<name>A0A0N4ZBQ3_PARTI</name>
<reference evidence="3" key="1">
    <citation type="submission" date="2017-02" db="UniProtKB">
        <authorList>
            <consortium name="WormBaseParasite"/>
        </authorList>
    </citation>
    <scope>IDENTIFICATION</scope>
</reference>
<proteinExistence type="predicted"/>
<dbReference type="Proteomes" id="UP000038045">
    <property type="component" value="Unplaced"/>
</dbReference>
<organism evidence="2 3">
    <name type="scientific">Parastrongyloides trichosuri</name>
    <name type="common">Possum-specific nematode worm</name>
    <dbReference type="NCBI Taxonomy" id="131310"/>
    <lineage>
        <taxon>Eukaryota</taxon>
        <taxon>Metazoa</taxon>
        <taxon>Ecdysozoa</taxon>
        <taxon>Nematoda</taxon>
        <taxon>Chromadorea</taxon>
        <taxon>Rhabditida</taxon>
        <taxon>Tylenchina</taxon>
        <taxon>Panagrolaimomorpha</taxon>
        <taxon>Strongyloidoidea</taxon>
        <taxon>Strongyloididae</taxon>
        <taxon>Parastrongyloides</taxon>
    </lineage>
</organism>
<accession>A0A0N4ZBQ3</accession>
<evidence type="ECO:0000313" key="3">
    <source>
        <dbReference type="WBParaSite" id="PTRK_0000496200.1"/>
    </source>
</evidence>
<evidence type="ECO:0000256" key="1">
    <source>
        <dbReference type="SAM" id="MobiDB-lite"/>
    </source>
</evidence>
<feature type="region of interest" description="Disordered" evidence="1">
    <location>
        <begin position="56"/>
        <end position="77"/>
    </location>
</feature>
<keyword evidence="2" id="KW-1185">Reference proteome</keyword>
<sequence>MFSKDTLFYRINKHSSWSIASVNLLLPKMSDPSYPSNSGKPDPRQIQEEIEKQELLKQQEQQRIREERQYHDRDEDM</sequence>